<evidence type="ECO:0000313" key="1">
    <source>
        <dbReference type="EMBL" id="KAK1939449.1"/>
    </source>
</evidence>
<gene>
    <name evidence="1" type="ORF">X943_000145</name>
</gene>
<organism evidence="1 2">
    <name type="scientific">Babesia divergens</name>
    <dbReference type="NCBI Taxonomy" id="32595"/>
    <lineage>
        <taxon>Eukaryota</taxon>
        <taxon>Sar</taxon>
        <taxon>Alveolata</taxon>
        <taxon>Apicomplexa</taxon>
        <taxon>Aconoidasida</taxon>
        <taxon>Piroplasmida</taxon>
        <taxon>Babesiidae</taxon>
        <taxon>Babesia</taxon>
    </lineage>
</organism>
<sequence length="729" mass="82857">MKVAYDSYPNITRHLVLLERHTLNGDVRNQIECLDSLAGFNVGVVDDRISSSLDHVKLNFSNMCVDSGTVMKFVRCLHKFGDSQALLEVLPHFSHEFAFMSAADVVRLTRIYAINCRDSDEFKEYSSKVLEYMRIQLHDFSLDDRLSCLLSCSAFSGDMEFVTSVLISYVDKLPTLNASDCVTLKTILCALRLYSRTISRSGDNILCGILDKSFGKVLECLASSPSWRDRDSVNVVARISYLLSSLCRDNKTLDMHRLFKIVWQLCEDGNSSVVTVKSSLYMLYSMRFMPTTSPDLRGRLLRRIQPDIPKLTISEMTLLLECVDKDTYNTMTAQFTYLVSELNPPDFVRILKFYAKGVSCMPPLFAAQLKERFCVLWKDMAPCEFSTSFNCFVSLQLLDRSVLSLGIRYIYDHSVEMGPKAVAQILHAFGRAKFYPPRQVLNTLCHLVHRDIDHFDLDDLARCMSFAAPLWRLHTDLFTTLLSGIEGKLDTDIPSYNICSLAVSLRNYRNRRFNALLYSAIFASIKTMTVNQLCLTFRTFAKSGLINRTMSLKLCHYILRQKNLLTSQDVDNLIDVINLGYCDDLLHTFIVTECNLNPVQRFIIDGGDIDVDKLSDSESLQCIYAVRDKPKNDVNNSVIKRLCARLKNMAPGITPRVASGVLDALEEYGYMKPKICRILTNRIVNTPVIQRGRFNARLNGHIPAASVRSAYAIFRRIELGPPHFEQTKV</sequence>
<reference evidence="1" key="1">
    <citation type="journal article" date="2014" name="Nucleic Acids Res.">
        <title>The evolutionary dynamics of variant antigen genes in Babesia reveal a history of genomic innovation underlying host-parasite interaction.</title>
        <authorList>
            <person name="Jackson A.P."/>
            <person name="Otto T.D."/>
            <person name="Darby A."/>
            <person name="Ramaprasad A."/>
            <person name="Xia D."/>
            <person name="Echaide I.E."/>
            <person name="Farber M."/>
            <person name="Gahlot S."/>
            <person name="Gamble J."/>
            <person name="Gupta D."/>
            <person name="Gupta Y."/>
            <person name="Jackson L."/>
            <person name="Malandrin L."/>
            <person name="Malas T.B."/>
            <person name="Moussa E."/>
            <person name="Nair M."/>
            <person name="Reid A.J."/>
            <person name="Sanders M."/>
            <person name="Sharma J."/>
            <person name="Tracey A."/>
            <person name="Quail M.A."/>
            <person name="Weir W."/>
            <person name="Wastling J.M."/>
            <person name="Hall N."/>
            <person name="Willadsen P."/>
            <person name="Lingelbach K."/>
            <person name="Shiels B."/>
            <person name="Tait A."/>
            <person name="Berriman M."/>
            <person name="Allred D.R."/>
            <person name="Pain A."/>
        </authorList>
    </citation>
    <scope>NUCLEOTIDE SEQUENCE</scope>
    <source>
        <strain evidence="1">1802A</strain>
    </source>
</reference>
<name>A0AAD9GIZ4_BABDI</name>
<reference evidence="1" key="2">
    <citation type="submission" date="2021-05" db="EMBL/GenBank/DDBJ databases">
        <authorList>
            <person name="Pain A."/>
        </authorList>
    </citation>
    <scope>NUCLEOTIDE SEQUENCE</scope>
    <source>
        <strain evidence="1">1802A</strain>
    </source>
</reference>
<evidence type="ECO:0000313" key="2">
    <source>
        <dbReference type="Proteomes" id="UP001195914"/>
    </source>
</evidence>
<comment type="caution">
    <text evidence="1">The sequence shown here is derived from an EMBL/GenBank/DDBJ whole genome shotgun (WGS) entry which is preliminary data.</text>
</comment>
<accession>A0AAD9GIZ4</accession>
<dbReference type="AlphaFoldDB" id="A0AAD9GIZ4"/>
<protein>
    <submittedName>
        <fullName evidence="1">Uncharacterized protein</fullName>
    </submittedName>
</protein>
<dbReference type="Proteomes" id="UP001195914">
    <property type="component" value="Unassembled WGS sequence"/>
</dbReference>
<proteinExistence type="predicted"/>
<dbReference type="EMBL" id="JAHBMH010000007">
    <property type="protein sequence ID" value="KAK1939449.1"/>
    <property type="molecule type" value="Genomic_DNA"/>
</dbReference>
<keyword evidence="2" id="KW-1185">Reference proteome</keyword>